<feature type="compositionally biased region" description="Pro residues" evidence="5">
    <location>
        <begin position="546"/>
        <end position="559"/>
    </location>
</feature>
<dbReference type="AlphaFoldDB" id="A0AAD6DYQ2"/>
<dbReference type="GO" id="GO:0006355">
    <property type="term" value="P:regulation of DNA-templated transcription"/>
    <property type="evidence" value="ECO:0007669"/>
    <property type="project" value="InterPro"/>
</dbReference>
<comment type="caution">
    <text evidence="7">The sequence shown here is derived from an EMBL/GenBank/DDBJ whole genome shotgun (WGS) entry which is preliminary data.</text>
</comment>
<feature type="compositionally biased region" description="Polar residues" evidence="5">
    <location>
        <begin position="745"/>
        <end position="759"/>
    </location>
</feature>
<protein>
    <recommendedName>
        <fullName evidence="6">PHD-type domain-containing protein</fullName>
    </recommendedName>
</protein>
<keyword evidence="8" id="KW-1185">Reference proteome</keyword>
<dbReference type="SMART" id="SM00249">
    <property type="entry name" value="PHD"/>
    <property type="match status" value="1"/>
</dbReference>
<dbReference type="InterPro" id="IPR001965">
    <property type="entry name" value="Znf_PHD"/>
</dbReference>
<sequence>MVTRKRSRSEAVATTEQQPVEEMGPLQRIRNSWEFASLMQYIVIFGGIMKIDNEFEIEDLEDECLKPEPSHKLLEIGLCLLKWISSHRGLTTDNFDEYTRRQYNAKAPHIPNPFGEGETPLRFLDFDVFLKLRVLHQLSVWTFWNQDRIRDKMPEKKESEQLQWFKRIEEFGWDKDGRSYYVLDDNRLYRRTDPPIPAPQRPKKKPKSRSSRSSRTSRRISTAVEEEGSDDETKGLDNGPTSEYKWECVAVTLPEYQQFIDTIRKSKDADEKLLRERLEEHVLPILEKAEEAQQRKRQKREKELHNMQLLADQVDYRPKKKKERSDREAAEAAKKHEIALAEARREQARKQQLEDDRQSRMMTREQRIKDREQKRILHQEEMDKIKEEEERMERGEGRISARNLKAEREKTQKNLENLNQDDEWVFDCSGCGVYGENLDDGSHSVACEKCNVWQHSSCLGISKEDAEKDDFHFVCHDCKRKQEEANKPKIPPLKFRVSASASPSSVPPSGTKRAAKDNIAPPSPVKQTHAALASIQSRPPVVQAPAQPPTQPPTQPPLPSLTARGQFYVPPSPERRQYPTNQPSFHSSSPSRPPFSPSKPMDAPERSFINPSHSVAQNGVSLPPMQPGPQLPAFGSFHAARPSSSHSGNGAIQNRPSMSPTQGNHDVGPLAGFPHSQPSANGSSSWSSFQSQNYTTPRPQSGHGATLPMSSNYPSYSATATPNGNPNPNHSSPPRSSHGMGLSGISPTKQSPRPLTSGSMAGAPVLPPLHRLDPSPKLMGRSSPDAPIPPPVKCMTPEQEERRQRENASIRHQGYHYPSNGQAHPMSSPSINRIPPLGPAATSQLPDPVPSPQHGYGGQNSQQ</sequence>
<evidence type="ECO:0000256" key="2">
    <source>
        <dbReference type="ARBA" id="ARBA00022771"/>
    </source>
</evidence>
<dbReference type="GO" id="GO:0008270">
    <property type="term" value="F:zinc ion binding"/>
    <property type="evidence" value="ECO:0007669"/>
    <property type="project" value="UniProtKB-KW"/>
</dbReference>
<accession>A0AAD6DYQ2</accession>
<dbReference type="Pfam" id="PF00628">
    <property type="entry name" value="PHD"/>
    <property type="match status" value="1"/>
</dbReference>
<evidence type="ECO:0000259" key="6">
    <source>
        <dbReference type="PROSITE" id="PS50016"/>
    </source>
</evidence>
<dbReference type="InterPro" id="IPR019787">
    <property type="entry name" value="Znf_PHD-finger"/>
</dbReference>
<keyword evidence="1" id="KW-0479">Metal-binding</keyword>
<feature type="region of interest" description="Disordered" evidence="5">
    <location>
        <begin position="344"/>
        <end position="368"/>
    </location>
</feature>
<feature type="compositionally biased region" description="Low complexity" evidence="5">
    <location>
        <begin position="497"/>
        <end position="509"/>
    </location>
</feature>
<feature type="compositionally biased region" description="Polar residues" evidence="5">
    <location>
        <begin position="819"/>
        <end position="831"/>
    </location>
</feature>
<dbReference type="Gene3D" id="3.30.40.10">
    <property type="entry name" value="Zinc/RING finger domain, C3HC4 (zinc finger)"/>
    <property type="match status" value="1"/>
</dbReference>
<feature type="region of interest" description="Disordered" evidence="5">
    <location>
        <begin position="191"/>
        <end position="241"/>
    </location>
</feature>
<keyword evidence="2 4" id="KW-0863">Zinc-finger</keyword>
<organism evidence="7 8">
    <name type="scientific">Penicillium hetheringtonii</name>
    <dbReference type="NCBI Taxonomy" id="911720"/>
    <lineage>
        <taxon>Eukaryota</taxon>
        <taxon>Fungi</taxon>
        <taxon>Dikarya</taxon>
        <taxon>Ascomycota</taxon>
        <taxon>Pezizomycotina</taxon>
        <taxon>Eurotiomycetes</taxon>
        <taxon>Eurotiomycetidae</taxon>
        <taxon>Eurotiales</taxon>
        <taxon>Aspergillaceae</taxon>
        <taxon>Penicillium</taxon>
    </lineage>
</organism>
<dbReference type="SUPFAM" id="SSF57903">
    <property type="entry name" value="FYVE/PHD zinc finger"/>
    <property type="match status" value="1"/>
</dbReference>
<name>A0AAD6DYQ2_9EURO</name>
<evidence type="ECO:0000256" key="4">
    <source>
        <dbReference type="PROSITE-ProRule" id="PRU00146"/>
    </source>
</evidence>
<evidence type="ECO:0000256" key="3">
    <source>
        <dbReference type="ARBA" id="ARBA00022833"/>
    </source>
</evidence>
<feature type="region of interest" description="Disordered" evidence="5">
    <location>
        <begin position="485"/>
        <end position="863"/>
    </location>
</feature>
<dbReference type="EMBL" id="JAQJAC010000002">
    <property type="protein sequence ID" value="KAJ5596659.1"/>
    <property type="molecule type" value="Genomic_DNA"/>
</dbReference>
<evidence type="ECO:0000256" key="5">
    <source>
        <dbReference type="SAM" id="MobiDB-lite"/>
    </source>
</evidence>
<dbReference type="InterPro" id="IPR019786">
    <property type="entry name" value="Zinc_finger_PHD-type_CS"/>
</dbReference>
<dbReference type="InterPro" id="IPR013083">
    <property type="entry name" value="Znf_RING/FYVE/PHD"/>
</dbReference>
<evidence type="ECO:0000313" key="7">
    <source>
        <dbReference type="EMBL" id="KAJ5596659.1"/>
    </source>
</evidence>
<evidence type="ECO:0000313" key="8">
    <source>
        <dbReference type="Proteomes" id="UP001216150"/>
    </source>
</evidence>
<dbReference type="PANTHER" id="PTHR14296">
    <property type="entry name" value="REMODELING AND SPACING FACTOR 1"/>
    <property type="match status" value="1"/>
</dbReference>
<dbReference type="Proteomes" id="UP001216150">
    <property type="component" value="Unassembled WGS sequence"/>
</dbReference>
<proteinExistence type="predicted"/>
<dbReference type="PROSITE" id="PS50016">
    <property type="entry name" value="ZF_PHD_2"/>
    <property type="match status" value="1"/>
</dbReference>
<dbReference type="PROSITE" id="PS01359">
    <property type="entry name" value="ZF_PHD_1"/>
    <property type="match status" value="1"/>
</dbReference>
<dbReference type="InterPro" id="IPR011011">
    <property type="entry name" value="Znf_FYVE_PHD"/>
</dbReference>
<gene>
    <name evidence="7" type="ORF">N7450_003117</name>
</gene>
<feature type="compositionally biased region" description="Basic residues" evidence="5">
    <location>
        <begin position="201"/>
        <end position="218"/>
    </location>
</feature>
<feature type="compositionally biased region" description="Low complexity" evidence="5">
    <location>
        <begin position="676"/>
        <end position="692"/>
    </location>
</feature>
<evidence type="ECO:0000256" key="1">
    <source>
        <dbReference type="ARBA" id="ARBA00022723"/>
    </source>
</evidence>
<dbReference type="InterPro" id="IPR028938">
    <property type="entry name" value="Rsf1-like"/>
</dbReference>
<feature type="compositionally biased region" description="Polar residues" evidence="5">
    <location>
        <begin position="609"/>
        <end position="620"/>
    </location>
</feature>
<dbReference type="GO" id="GO:0031213">
    <property type="term" value="C:RSF complex"/>
    <property type="evidence" value="ECO:0007669"/>
    <property type="project" value="InterPro"/>
</dbReference>
<feature type="compositionally biased region" description="Low complexity" evidence="5">
    <location>
        <begin position="722"/>
        <end position="739"/>
    </location>
</feature>
<feature type="compositionally biased region" description="Polar residues" evidence="5">
    <location>
        <begin position="642"/>
        <end position="664"/>
    </location>
</feature>
<feature type="compositionally biased region" description="Polar residues" evidence="5">
    <location>
        <begin position="708"/>
        <end position="721"/>
    </location>
</feature>
<feature type="compositionally biased region" description="Basic and acidic residues" evidence="5">
    <location>
        <begin position="799"/>
        <end position="809"/>
    </location>
</feature>
<reference evidence="7 8" key="1">
    <citation type="journal article" date="2023" name="IMA Fungus">
        <title>Comparative genomic study of the Penicillium genus elucidates a diverse pangenome and 15 lateral gene transfer events.</title>
        <authorList>
            <person name="Petersen C."/>
            <person name="Sorensen T."/>
            <person name="Nielsen M.R."/>
            <person name="Sondergaard T.E."/>
            <person name="Sorensen J.L."/>
            <person name="Fitzpatrick D.A."/>
            <person name="Frisvad J.C."/>
            <person name="Nielsen K.L."/>
        </authorList>
    </citation>
    <scope>NUCLEOTIDE SEQUENCE [LARGE SCALE GENOMIC DNA]</scope>
    <source>
        <strain evidence="7 8">IBT 29057</strain>
    </source>
</reference>
<dbReference type="PANTHER" id="PTHR14296:SF3">
    <property type="entry name" value="DIKAR, ISOFORM F"/>
    <property type="match status" value="1"/>
</dbReference>
<keyword evidence="3" id="KW-0862">Zinc</keyword>
<feature type="domain" description="PHD-type" evidence="6">
    <location>
        <begin position="425"/>
        <end position="481"/>
    </location>
</feature>